<dbReference type="PANTHER" id="PTHR44068:SF11">
    <property type="entry name" value="GERANYL DIPHOSPHATE 2-C-METHYLTRANSFERASE"/>
    <property type="match status" value="1"/>
</dbReference>
<dbReference type="EMBL" id="CP017708">
    <property type="protein sequence ID" value="AOY83392.1"/>
    <property type="molecule type" value="Genomic_DNA"/>
</dbReference>
<keyword evidence="4" id="KW-0808">Transferase</keyword>
<dbReference type="SMART" id="SM00828">
    <property type="entry name" value="PKS_MT"/>
    <property type="match status" value="1"/>
</dbReference>
<dbReference type="InterPro" id="IPR020803">
    <property type="entry name" value="MeTfrase_dom"/>
</dbReference>
<gene>
    <name evidence="7" type="ORF">BJP36_29230</name>
</gene>
<reference evidence="8" key="1">
    <citation type="submission" date="2016-10" db="EMBL/GenBank/DDBJ databases">
        <title>Comparative genomics uncovers the prolific and rare metabolic potential of the cyanobacterial genus Moorea.</title>
        <authorList>
            <person name="Leao T."/>
            <person name="Castelao G."/>
            <person name="Korobeynikov A."/>
            <person name="Monroe E.A."/>
            <person name="Podell S."/>
            <person name="Glukhov E."/>
            <person name="Allen E."/>
            <person name="Gerwick W.H."/>
            <person name="Gerwick L."/>
        </authorList>
    </citation>
    <scope>NUCLEOTIDE SEQUENCE [LARGE SCALE GENOMIC DNA]</scope>
    <source>
        <strain evidence="8">JHB</strain>
    </source>
</reference>
<dbReference type="Proteomes" id="UP000176944">
    <property type="component" value="Chromosome"/>
</dbReference>
<sequence>MSDIQERLAKLSPEQRQVLEEKIIESEKYNELKGTRGSNEDPLKSYYRSLQVNSKSAKTYLRMTPLPEKIPGLSWLEMMLKPEKQQENIELILKYQEEMKSVLFRGIDFSSIEKVMDIGCGYSEDLIHLAEEHPHLQLDGYNISPEQVNFGKERIESLGYAQRINIYNRDSAKQPFLDEYDLGYSCQVIHHMKNQENVLLNISKHLRNGGLFVAAEIISNLPLTPIEDTKSTAYFATRSKWAELLAKNNLRVVEGVDASWEMGNFLEDPKFEENFTRLTQDYDETTKEHLKGPDELGQLFNKKLTVYMLITVQKDNLIDKETILRLNQQKLSNLVPYSKIIEVSPDGKMLLLPPVSGEKSTEVTTSSNNFREHLASQEPSQKQEWLESYFQTQVGHILGNTQAKPEVEQPLNMMGIDSLRAVELRNMVEKDLGIDVKISDFMRDISISILVTKVLELLEERELEQKVSLISTDSQEITEDEDIEEITL</sequence>
<dbReference type="SMART" id="SM00823">
    <property type="entry name" value="PKS_PP"/>
    <property type="match status" value="1"/>
</dbReference>
<dbReference type="InterPro" id="IPR013217">
    <property type="entry name" value="Methyltransf_12"/>
</dbReference>
<dbReference type="GO" id="GO:0031177">
    <property type="term" value="F:phosphopantetheine binding"/>
    <property type="evidence" value="ECO:0007669"/>
    <property type="project" value="InterPro"/>
</dbReference>
<dbReference type="InterPro" id="IPR006162">
    <property type="entry name" value="Ppantetheine_attach_site"/>
</dbReference>
<evidence type="ECO:0000256" key="2">
    <source>
        <dbReference type="ARBA" id="ARBA00022553"/>
    </source>
</evidence>
<keyword evidence="2" id="KW-0597">Phosphoprotein</keyword>
<evidence type="ECO:0000256" key="1">
    <source>
        <dbReference type="ARBA" id="ARBA00022450"/>
    </source>
</evidence>
<dbReference type="GO" id="GO:0008168">
    <property type="term" value="F:methyltransferase activity"/>
    <property type="evidence" value="ECO:0007669"/>
    <property type="project" value="UniProtKB-KW"/>
</dbReference>
<evidence type="ECO:0000256" key="5">
    <source>
        <dbReference type="ARBA" id="ARBA00022691"/>
    </source>
</evidence>
<organism evidence="7 8">
    <name type="scientific">Moorena producens (strain JHB)</name>
    <dbReference type="NCBI Taxonomy" id="1454205"/>
    <lineage>
        <taxon>Bacteria</taxon>
        <taxon>Bacillati</taxon>
        <taxon>Cyanobacteriota</taxon>
        <taxon>Cyanophyceae</taxon>
        <taxon>Coleofasciculales</taxon>
        <taxon>Coleofasciculaceae</taxon>
        <taxon>Moorena</taxon>
    </lineage>
</organism>
<keyword evidence="1" id="KW-0596">Phosphopantetheine</keyword>
<dbReference type="InterPro" id="IPR036736">
    <property type="entry name" value="ACP-like_sf"/>
</dbReference>
<dbReference type="AlphaFoldDB" id="A0A1D9G6W9"/>
<dbReference type="InterPro" id="IPR020806">
    <property type="entry name" value="PKS_PP-bd"/>
</dbReference>
<dbReference type="Pfam" id="PF00550">
    <property type="entry name" value="PP-binding"/>
    <property type="match status" value="1"/>
</dbReference>
<dbReference type="SUPFAM" id="SSF47336">
    <property type="entry name" value="ACP-like"/>
    <property type="match status" value="1"/>
</dbReference>
<protein>
    <submittedName>
        <fullName evidence="7">Methyltransferase</fullName>
    </submittedName>
</protein>
<keyword evidence="5" id="KW-0949">S-adenosyl-L-methionine</keyword>
<dbReference type="SUPFAM" id="SSF53335">
    <property type="entry name" value="S-adenosyl-L-methionine-dependent methyltransferases"/>
    <property type="match status" value="1"/>
</dbReference>
<dbReference type="PANTHER" id="PTHR44068">
    <property type="entry name" value="ZGC:194242"/>
    <property type="match status" value="1"/>
</dbReference>
<dbReference type="Gene3D" id="1.10.1200.10">
    <property type="entry name" value="ACP-like"/>
    <property type="match status" value="1"/>
</dbReference>
<dbReference type="PROSITE" id="PS00012">
    <property type="entry name" value="PHOSPHOPANTETHEINE"/>
    <property type="match status" value="1"/>
</dbReference>
<dbReference type="InterPro" id="IPR029063">
    <property type="entry name" value="SAM-dependent_MTases_sf"/>
</dbReference>
<evidence type="ECO:0000313" key="7">
    <source>
        <dbReference type="EMBL" id="AOY83392.1"/>
    </source>
</evidence>
<dbReference type="InterPro" id="IPR050447">
    <property type="entry name" value="Erg6_SMT_methyltransf"/>
</dbReference>
<dbReference type="Pfam" id="PF08242">
    <property type="entry name" value="Methyltransf_12"/>
    <property type="match status" value="1"/>
</dbReference>
<dbReference type="Gene3D" id="3.40.50.150">
    <property type="entry name" value="Vaccinia Virus protein VP39"/>
    <property type="match status" value="1"/>
</dbReference>
<evidence type="ECO:0000313" key="8">
    <source>
        <dbReference type="Proteomes" id="UP000176944"/>
    </source>
</evidence>
<dbReference type="InterPro" id="IPR009081">
    <property type="entry name" value="PP-bd_ACP"/>
</dbReference>
<dbReference type="GO" id="GO:0032259">
    <property type="term" value="P:methylation"/>
    <property type="evidence" value="ECO:0007669"/>
    <property type="project" value="UniProtKB-KW"/>
</dbReference>
<evidence type="ECO:0000259" key="6">
    <source>
        <dbReference type="PROSITE" id="PS50075"/>
    </source>
</evidence>
<evidence type="ECO:0000256" key="3">
    <source>
        <dbReference type="ARBA" id="ARBA00022603"/>
    </source>
</evidence>
<dbReference type="PROSITE" id="PS50075">
    <property type="entry name" value="CARRIER"/>
    <property type="match status" value="1"/>
</dbReference>
<evidence type="ECO:0000256" key="4">
    <source>
        <dbReference type="ARBA" id="ARBA00022679"/>
    </source>
</evidence>
<proteinExistence type="predicted"/>
<accession>A0A1D9G6W9</accession>
<name>A0A1D9G6W9_MOOP1</name>
<keyword evidence="3 7" id="KW-0489">Methyltransferase</keyword>
<feature type="domain" description="Carrier" evidence="6">
    <location>
        <begin position="384"/>
        <end position="458"/>
    </location>
</feature>
<dbReference type="CDD" id="cd02440">
    <property type="entry name" value="AdoMet_MTases"/>
    <property type="match status" value="1"/>
</dbReference>